<dbReference type="Proteomes" id="UP001155901">
    <property type="component" value="Unassembled WGS sequence"/>
</dbReference>
<evidence type="ECO:0000256" key="1">
    <source>
        <dbReference type="SAM" id="MobiDB-lite"/>
    </source>
</evidence>
<dbReference type="EMBL" id="JALJZU010000006">
    <property type="protein sequence ID" value="MCP2009645.1"/>
    <property type="molecule type" value="Genomic_DNA"/>
</dbReference>
<feature type="region of interest" description="Disordered" evidence="1">
    <location>
        <begin position="1"/>
        <end position="31"/>
    </location>
</feature>
<proteinExistence type="predicted"/>
<dbReference type="AlphaFoldDB" id="A0AA41H7Z0"/>
<reference evidence="2" key="1">
    <citation type="submission" date="2021-07" db="EMBL/GenBank/DDBJ databases">
        <title>Characterization of violacein-producing bacteria and related species.</title>
        <authorList>
            <person name="Wilson H.S."/>
            <person name="De Leon M.E."/>
        </authorList>
    </citation>
    <scope>NUCLEOTIDE SEQUENCE</scope>
    <source>
        <strain evidence="2">HSC-15S17</strain>
    </source>
</reference>
<evidence type="ECO:0000313" key="4">
    <source>
        <dbReference type="Proteomes" id="UP001155901"/>
    </source>
</evidence>
<reference evidence="3" key="2">
    <citation type="submission" date="2022-03" db="EMBL/GenBank/DDBJ databases">
        <title>Genome Encyclopedia of Bacteria and Archaea VI: Functional Genomics of Type Strains.</title>
        <authorList>
            <person name="Whitman W."/>
        </authorList>
    </citation>
    <scope>NUCLEOTIDE SEQUENCE</scope>
    <source>
        <strain evidence="3">HSC-15S17</strain>
    </source>
</reference>
<sequence>MSTRKKNAVLPRQGKQRISSNGEKAVPYGPPRLPPEIQAMLMVGEEQVFINQEVNDNVCFMTEFIDCV</sequence>
<evidence type="ECO:0000313" key="3">
    <source>
        <dbReference type="EMBL" id="MCP2009645.1"/>
    </source>
</evidence>
<dbReference type="EMBL" id="JAHTGR010000004">
    <property type="protein sequence ID" value="MBV6321110.1"/>
    <property type="molecule type" value="Genomic_DNA"/>
</dbReference>
<dbReference type="RefSeq" id="WP_217941877.1">
    <property type="nucleotide sequence ID" value="NZ_JAHTGR010000004.1"/>
</dbReference>
<organism evidence="2 4">
    <name type="scientific">Duganella violaceipulchra</name>
    <dbReference type="NCBI Taxonomy" id="2849652"/>
    <lineage>
        <taxon>Bacteria</taxon>
        <taxon>Pseudomonadati</taxon>
        <taxon>Pseudomonadota</taxon>
        <taxon>Betaproteobacteria</taxon>
        <taxon>Burkholderiales</taxon>
        <taxon>Oxalobacteraceae</taxon>
        <taxon>Telluria group</taxon>
        <taxon>Duganella</taxon>
    </lineage>
</organism>
<keyword evidence="5" id="KW-1185">Reference proteome</keyword>
<dbReference type="Proteomes" id="UP001162889">
    <property type="component" value="Unassembled WGS sequence"/>
</dbReference>
<gene>
    <name evidence="2" type="ORF">KVP70_09205</name>
    <name evidence="3" type="ORF">L1274_003374</name>
</gene>
<accession>A0AA41H7Z0</accession>
<comment type="caution">
    <text evidence="2">The sequence shown here is derived from an EMBL/GenBank/DDBJ whole genome shotgun (WGS) entry which is preliminary data.</text>
</comment>
<name>A0AA41H7Z0_9BURK</name>
<evidence type="ECO:0000313" key="2">
    <source>
        <dbReference type="EMBL" id="MBV6321110.1"/>
    </source>
</evidence>
<protein>
    <submittedName>
        <fullName evidence="2">Uncharacterized protein</fullName>
    </submittedName>
</protein>
<evidence type="ECO:0000313" key="5">
    <source>
        <dbReference type="Proteomes" id="UP001162889"/>
    </source>
</evidence>